<dbReference type="InterPro" id="IPR012337">
    <property type="entry name" value="RNaseH-like_sf"/>
</dbReference>
<dbReference type="Proteomes" id="UP000325315">
    <property type="component" value="Unassembled WGS sequence"/>
</dbReference>
<organism evidence="1 2">
    <name type="scientific">Gossypium australe</name>
    <dbReference type="NCBI Taxonomy" id="47621"/>
    <lineage>
        <taxon>Eukaryota</taxon>
        <taxon>Viridiplantae</taxon>
        <taxon>Streptophyta</taxon>
        <taxon>Embryophyta</taxon>
        <taxon>Tracheophyta</taxon>
        <taxon>Spermatophyta</taxon>
        <taxon>Magnoliopsida</taxon>
        <taxon>eudicotyledons</taxon>
        <taxon>Gunneridae</taxon>
        <taxon>Pentapetalae</taxon>
        <taxon>rosids</taxon>
        <taxon>malvids</taxon>
        <taxon>Malvales</taxon>
        <taxon>Malvaceae</taxon>
        <taxon>Malvoideae</taxon>
        <taxon>Gossypium</taxon>
    </lineage>
</organism>
<keyword evidence="2" id="KW-1185">Reference proteome</keyword>
<sequence length="262" mass="30103">MQGEFNGLTSLILRENSSFLYIHCFTHQLKLALVLAIKNHIQIASLFSLIVSLINVVGGSCKHHELLCELHFSEVHKPLSNFEIYSVRGLNQEKTLIQPSDTHWGSHYGMLLSIIIMFSSIVDLLEIIIDDNDYKSSEKMDELLYFQKFSEVSSFCQKHDIDVPNMDDDFVAKGRSHRKALTVTNMDHYIVELFYIVIDTQLQELNNSFNEVNIKLLLCVSFLCPNEDFATFGKYKLISLSQIYSFVYSPVEVFALDNQLKT</sequence>
<dbReference type="PANTHER" id="PTHR11697:SF230">
    <property type="entry name" value="ZINC FINGER, MYM DOMAIN CONTAINING 1"/>
    <property type="match status" value="1"/>
</dbReference>
<dbReference type="OrthoDB" id="1002367at2759"/>
<comment type="caution">
    <text evidence="1">The sequence shown here is derived from an EMBL/GenBank/DDBJ whole genome shotgun (WGS) entry which is preliminary data.</text>
</comment>
<dbReference type="AlphaFoldDB" id="A0A5B6UD83"/>
<dbReference type="SUPFAM" id="SSF53098">
    <property type="entry name" value="Ribonuclease H-like"/>
    <property type="match status" value="1"/>
</dbReference>
<dbReference type="PANTHER" id="PTHR11697">
    <property type="entry name" value="GENERAL TRANSCRIPTION FACTOR 2-RELATED ZINC FINGER PROTEIN"/>
    <property type="match status" value="1"/>
</dbReference>
<proteinExistence type="predicted"/>
<evidence type="ECO:0000313" key="2">
    <source>
        <dbReference type="Proteomes" id="UP000325315"/>
    </source>
</evidence>
<protein>
    <submittedName>
        <fullName evidence="1">Zinc finger MYM-type protein 1-like</fullName>
    </submittedName>
</protein>
<dbReference type="InterPro" id="IPR055298">
    <property type="entry name" value="AtLOH3-like"/>
</dbReference>
<accession>A0A5B6UD83</accession>
<evidence type="ECO:0000313" key="1">
    <source>
        <dbReference type="EMBL" id="KAA3455769.1"/>
    </source>
</evidence>
<dbReference type="EMBL" id="SMMG02000012">
    <property type="protein sequence ID" value="KAA3455769.1"/>
    <property type="molecule type" value="Genomic_DNA"/>
</dbReference>
<gene>
    <name evidence="1" type="ORF">EPI10_018762</name>
</gene>
<name>A0A5B6UD83_9ROSI</name>
<reference evidence="1" key="1">
    <citation type="submission" date="2019-08" db="EMBL/GenBank/DDBJ databases">
        <authorList>
            <person name="Liu F."/>
        </authorList>
    </citation>
    <scope>NUCLEOTIDE SEQUENCE [LARGE SCALE GENOMIC DNA]</scope>
    <source>
        <strain evidence="1">PA1801</strain>
        <tissue evidence="1">Leaf</tissue>
    </source>
</reference>